<dbReference type="Pfam" id="PF00155">
    <property type="entry name" value="Aminotran_1_2"/>
    <property type="match status" value="1"/>
</dbReference>
<keyword evidence="3 6" id="KW-0032">Aminotransferase</keyword>
<dbReference type="InterPro" id="IPR050596">
    <property type="entry name" value="AspAT/PAT-like"/>
</dbReference>
<reference evidence="8 9" key="1">
    <citation type="submission" date="2015-01" db="EMBL/GenBank/DDBJ databases">
        <title>Comparative genomics of the lactic acid bacteria isolated from the honey bee gut.</title>
        <authorList>
            <person name="Ellegaard K.M."/>
            <person name="Tamarit D."/>
            <person name="Javelind E."/>
            <person name="Olofsson T."/>
            <person name="Andersson S.G."/>
            <person name="Vasquez A."/>
        </authorList>
    </citation>
    <scope>NUCLEOTIDE SEQUENCE [LARGE SCALE GENOMIC DNA]</scope>
    <source>
        <strain evidence="8 9">Bin4</strain>
    </source>
</reference>
<dbReference type="InterPro" id="IPR004839">
    <property type="entry name" value="Aminotransferase_I/II_large"/>
</dbReference>
<name>A0A0F4LWR0_9LACO</name>
<dbReference type="OrthoDB" id="9802328at2"/>
<dbReference type="GO" id="GO:0030170">
    <property type="term" value="F:pyridoxal phosphate binding"/>
    <property type="evidence" value="ECO:0007669"/>
    <property type="project" value="InterPro"/>
</dbReference>
<dbReference type="PATRIC" id="fig|1218492.5.peg.1172"/>
<dbReference type="InterPro" id="IPR015422">
    <property type="entry name" value="PyrdxlP-dep_Trfase_small"/>
</dbReference>
<dbReference type="Proteomes" id="UP000033558">
    <property type="component" value="Unassembled WGS sequence"/>
</dbReference>
<keyword evidence="5" id="KW-0663">Pyridoxal phosphate</keyword>
<evidence type="ECO:0000313" key="9">
    <source>
        <dbReference type="Proteomes" id="UP000033558"/>
    </source>
</evidence>
<dbReference type="InterPro" id="IPR004838">
    <property type="entry name" value="NHTrfase_class1_PyrdxlP-BS"/>
</dbReference>
<dbReference type="Gene3D" id="3.40.640.10">
    <property type="entry name" value="Type I PLP-dependent aspartate aminotransferase-like (Major domain)"/>
    <property type="match status" value="1"/>
</dbReference>
<dbReference type="EMBL" id="JXJQ01000008">
    <property type="protein sequence ID" value="KJY61971.1"/>
    <property type="molecule type" value="Genomic_DNA"/>
</dbReference>
<evidence type="ECO:0000259" key="7">
    <source>
        <dbReference type="Pfam" id="PF00155"/>
    </source>
</evidence>
<evidence type="ECO:0000256" key="6">
    <source>
        <dbReference type="RuleBase" id="RU000481"/>
    </source>
</evidence>
<dbReference type="EC" id="2.6.1.-" evidence="6"/>
<dbReference type="AlphaFoldDB" id="A0A0F4LWR0"/>
<evidence type="ECO:0000313" key="8">
    <source>
        <dbReference type="EMBL" id="KJY61971.1"/>
    </source>
</evidence>
<evidence type="ECO:0000256" key="4">
    <source>
        <dbReference type="ARBA" id="ARBA00022679"/>
    </source>
</evidence>
<sequence length="398" mass="43909">MPELAKKLETTVNERLRQVAPSAIREFDDRVSQIPDIIKLSLGEPDQNVPEHVKQAAIASIVANDSHYSAQKGSLPLRQAISQYLQRKQNLNYDANNEIVVTIGATEAITSTLFSLLNAGDEVIVPTPSYALYFPIIELTGAKIVMVDTSQTDFVLTPAALSKALEQHPRTRLIILNYPTNPTGREYSQAEVTALAQIIEKYPVYVLSDEIYSELVYDQPHFSIARLLPEQTILISGVSKSHAMTGYRIGYLAAPHATVTEITKMHAFMVTAPTNSSQAAATEALNNGDADPQASVQIYRKRRDFIQRRLNEIGFETVSPQGAFYVFAKIPEQFNQNDNEFAWQLAQQAHVGCTPGNGFGAGGAGYLRFSYAASDEDLTEAMNRIEKFVQQEGGQTHA</sequence>
<gene>
    <name evidence="8" type="ORF">JG30_10300</name>
</gene>
<comment type="caution">
    <text evidence="8">The sequence shown here is derived from an EMBL/GenBank/DDBJ whole genome shotgun (WGS) entry which is preliminary data.</text>
</comment>
<dbReference type="PROSITE" id="PS00105">
    <property type="entry name" value="AA_TRANSFER_CLASS_1"/>
    <property type="match status" value="1"/>
</dbReference>
<dbReference type="CDD" id="cd00609">
    <property type="entry name" value="AAT_like"/>
    <property type="match status" value="1"/>
</dbReference>
<keyword evidence="9" id="KW-1185">Reference proteome</keyword>
<dbReference type="Gene3D" id="3.90.1150.10">
    <property type="entry name" value="Aspartate Aminotransferase, domain 1"/>
    <property type="match status" value="1"/>
</dbReference>
<dbReference type="FunFam" id="3.40.640.10:FF:000033">
    <property type="entry name" value="Aspartate aminotransferase"/>
    <property type="match status" value="1"/>
</dbReference>
<dbReference type="InterPro" id="IPR015424">
    <property type="entry name" value="PyrdxlP-dep_Trfase"/>
</dbReference>
<dbReference type="PANTHER" id="PTHR46383:SF4">
    <property type="entry name" value="AMINOTRANSFERASE"/>
    <property type="match status" value="1"/>
</dbReference>
<evidence type="ECO:0000256" key="1">
    <source>
        <dbReference type="ARBA" id="ARBA00001933"/>
    </source>
</evidence>
<protein>
    <recommendedName>
        <fullName evidence="6">Aminotransferase</fullName>
        <ecNumber evidence="6">2.6.1.-</ecNumber>
    </recommendedName>
</protein>
<comment type="cofactor">
    <cofactor evidence="1 6">
        <name>pyridoxal 5'-phosphate</name>
        <dbReference type="ChEBI" id="CHEBI:597326"/>
    </cofactor>
</comment>
<dbReference type="GO" id="GO:0006520">
    <property type="term" value="P:amino acid metabolic process"/>
    <property type="evidence" value="ECO:0007669"/>
    <property type="project" value="InterPro"/>
</dbReference>
<keyword evidence="4 6" id="KW-0808">Transferase</keyword>
<dbReference type="STRING" id="1218492.JG30_10300"/>
<dbReference type="HOGENOM" id="CLU_017584_4_3_9"/>
<dbReference type="GO" id="GO:0008483">
    <property type="term" value="F:transaminase activity"/>
    <property type="evidence" value="ECO:0007669"/>
    <property type="project" value="UniProtKB-KW"/>
</dbReference>
<evidence type="ECO:0000256" key="2">
    <source>
        <dbReference type="ARBA" id="ARBA00007441"/>
    </source>
</evidence>
<dbReference type="PANTHER" id="PTHR46383">
    <property type="entry name" value="ASPARTATE AMINOTRANSFERASE"/>
    <property type="match status" value="1"/>
</dbReference>
<dbReference type="SUPFAM" id="SSF53383">
    <property type="entry name" value="PLP-dependent transferases"/>
    <property type="match status" value="1"/>
</dbReference>
<comment type="similarity">
    <text evidence="2 6">Belongs to the class-I pyridoxal-phosphate-dependent aminotransferase family.</text>
</comment>
<evidence type="ECO:0000256" key="5">
    <source>
        <dbReference type="ARBA" id="ARBA00022898"/>
    </source>
</evidence>
<organism evidence="8 9">
    <name type="scientific">Bombilactobacillus mellifer</name>
    <dbReference type="NCBI Taxonomy" id="1218492"/>
    <lineage>
        <taxon>Bacteria</taxon>
        <taxon>Bacillati</taxon>
        <taxon>Bacillota</taxon>
        <taxon>Bacilli</taxon>
        <taxon>Lactobacillales</taxon>
        <taxon>Lactobacillaceae</taxon>
        <taxon>Bombilactobacillus</taxon>
    </lineage>
</organism>
<dbReference type="RefSeq" id="WP_046316785.1">
    <property type="nucleotide sequence ID" value="NZ_JBHSZT010000001.1"/>
</dbReference>
<evidence type="ECO:0000256" key="3">
    <source>
        <dbReference type="ARBA" id="ARBA00022576"/>
    </source>
</evidence>
<accession>A0A0F4LWR0</accession>
<dbReference type="InterPro" id="IPR015421">
    <property type="entry name" value="PyrdxlP-dep_Trfase_major"/>
</dbReference>
<proteinExistence type="inferred from homology"/>
<feature type="domain" description="Aminotransferase class I/classII large" evidence="7">
    <location>
        <begin position="36"/>
        <end position="385"/>
    </location>
</feature>